<organism evidence="11 12">
    <name type="scientific">Dinothrombium tinctorium</name>
    <dbReference type="NCBI Taxonomy" id="1965070"/>
    <lineage>
        <taxon>Eukaryota</taxon>
        <taxon>Metazoa</taxon>
        <taxon>Ecdysozoa</taxon>
        <taxon>Arthropoda</taxon>
        <taxon>Chelicerata</taxon>
        <taxon>Arachnida</taxon>
        <taxon>Acari</taxon>
        <taxon>Acariformes</taxon>
        <taxon>Trombidiformes</taxon>
        <taxon>Prostigmata</taxon>
        <taxon>Anystina</taxon>
        <taxon>Parasitengona</taxon>
        <taxon>Trombidioidea</taxon>
        <taxon>Trombidiidae</taxon>
        <taxon>Dinothrombium</taxon>
    </lineage>
</organism>
<keyword evidence="9" id="KW-1133">Transmembrane helix</keyword>
<feature type="compositionally biased region" description="Polar residues" evidence="8">
    <location>
        <begin position="7"/>
        <end position="25"/>
    </location>
</feature>
<dbReference type="GO" id="GO:0008270">
    <property type="term" value="F:zinc ion binding"/>
    <property type="evidence" value="ECO:0007669"/>
    <property type="project" value="TreeGrafter"/>
</dbReference>
<feature type="region of interest" description="Disordered" evidence="8">
    <location>
        <begin position="1"/>
        <end position="25"/>
    </location>
</feature>
<dbReference type="Pfam" id="PF10601">
    <property type="entry name" value="zf-LITAF-like"/>
    <property type="match status" value="1"/>
</dbReference>
<comment type="similarity">
    <text evidence="4">Belongs to the CDIP1/LITAF family.</text>
</comment>
<gene>
    <name evidence="11" type="ORF">B4U79_12763</name>
</gene>
<dbReference type="AlphaFoldDB" id="A0A443QR12"/>
<name>A0A443QR12_9ACAR</name>
<evidence type="ECO:0000256" key="4">
    <source>
        <dbReference type="ARBA" id="ARBA00005975"/>
    </source>
</evidence>
<evidence type="ECO:0000256" key="5">
    <source>
        <dbReference type="ARBA" id="ARBA00022723"/>
    </source>
</evidence>
<feature type="transmembrane region" description="Helical" evidence="9">
    <location>
        <begin position="109"/>
        <end position="130"/>
    </location>
</feature>
<dbReference type="GO" id="GO:0031902">
    <property type="term" value="C:late endosome membrane"/>
    <property type="evidence" value="ECO:0007669"/>
    <property type="project" value="UniProtKB-SubCell"/>
</dbReference>
<evidence type="ECO:0000313" key="11">
    <source>
        <dbReference type="EMBL" id="RWS05291.1"/>
    </source>
</evidence>
<evidence type="ECO:0000256" key="7">
    <source>
        <dbReference type="ARBA" id="ARBA00023136"/>
    </source>
</evidence>
<evidence type="ECO:0000256" key="2">
    <source>
        <dbReference type="ARBA" id="ARBA00004481"/>
    </source>
</evidence>
<evidence type="ECO:0000313" key="12">
    <source>
        <dbReference type="Proteomes" id="UP000285301"/>
    </source>
</evidence>
<dbReference type="Proteomes" id="UP000285301">
    <property type="component" value="Unassembled WGS sequence"/>
</dbReference>
<sequence length="161" mass="17836">MSDKRFTQNVSGELPPSYSQLSHSAPNTGHIQNGIQMYASVPPAAGFQPIPHRGYPNVNAANVSQAPVINVIVYPDDVRNNPFPTRMICQICHQEITTVTRPVVGGYTWIMAGMMALLGLVCGCCLLPFYSDCCKDVEHHCPFCGSYIGTYQRMAQGRRRW</sequence>
<dbReference type="InterPro" id="IPR006629">
    <property type="entry name" value="LITAF"/>
</dbReference>
<comment type="caution">
    <text evidence="11">The sequence shown here is derived from an EMBL/GenBank/DDBJ whole genome shotgun (WGS) entry which is preliminary data.</text>
</comment>
<dbReference type="SMART" id="SM00714">
    <property type="entry name" value="LITAF"/>
    <property type="match status" value="1"/>
</dbReference>
<feature type="domain" description="LITAF" evidence="10">
    <location>
        <begin position="68"/>
        <end position="153"/>
    </location>
</feature>
<evidence type="ECO:0000256" key="3">
    <source>
        <dbReference type="ARBA" id="ARBA00004630"/>
    </source>
</evidence>
<evidence type="ECO:0000256" key="8">
    <source>
        <dbReference type="SAM" id="MobiDB-lite"/>
    </source>
</evidence>
<dbReference type="EMBL" id="NCKU01004897">
    <property type="protein sequence ID" value="RWS05291.1"/>
    <property type="molecule type" value="Genomic_DNA"/>
</dbReference>
<dbReference type="OrthoDB" id="5599753at2759"/>
<keyword evidence="7 9" id="KW-0472">Membrane</keyword>
<dbReference type="InterPro" id="IPR037519">
    <property type="entry name" value="LITAF_fam"/>
</dbReference>
<proteinExistence type="inferred from homology"/>
<dbReference type="PANTHER" id="PTHR23292">
    <property type="entry name" value="LIPOPOLYSACCHARIDE-INDUCED TUMOR NECROSIS FACTOR-ALPHA FACTOR"/>
    <property type="match status" value="1"/>
</dbReference>
<dbReference type="GO" id="GO:0005765">
    <property type="term" value="C:lysosomal membrane"/>
    <property type="evidence" value="ECO:0007669"/>
    <property type="project" value="UniProtKB-SubCell"/>
</dbReference>
<dbReference type="PROSITE" id="PS51837">
    <property type="entry name" value="LITAF"/>
    <property type="match status" value="1"/>
</dbReference>
<evidence type="ECO:0000256" key="1">
    <source>
        <dbReference type="ARBA" id="ARBA00004414"/>
    </source>
</evidence>
<keyword evidence="5" id="KW-0479">Metal-binding</keyword>
<evidence type="ECO:0000256" key="9">
    <source>
        <dbReference type="SAM" id="Phobius"/>
    </source>
</evidence>
<comment type="subcellular location">
    <subcellularLocation>
        <location evidence="2">Endosome membrane</location>
        <topology evidence="2">Peripheral membrane protein</topology>
    </subcellularLocation>
    <subcellularLocation>
        <location evidence="1">Late endosome membrane</location>
    </subcellularLocation>
    <subcellularLocation>
        <location evidence="3">Lysosome membrane</location>
        <topology evidence="3">Peripheral membrane protein</topology>
        <orientation evidence="3">Cytoplasmic side</orientation>
    </subcellularLocation>
</comment>
<dbReference type="STRING" id="1965070.A0A443QR12"/>
<keyword evidence="12" id="KW-1185">Reference proteome</keyword>
<dbReference type="PANTHER" id="PTHR23292:SF6">
    <property type="entry name" value="FI16602P1-RELATED"/>
    <property type="match status" value="1"/>
</dbReference>
<protein>
    <recommendedName>
        <fullName evidence="10">LITAF domain-containing protein</fullName>
    </recommendedName>
</protein>
<evidence type="ECO:0000256" key="6">
    <source>
        <dbReference type="ARBA" id="ARBA00022833"/>
    </source>
</evidence>
<keyword evidence="9" id="KW-0812">Transmembrane</keyword>
<accession>A0A443QR12</accession>
<keyword evidence="6" id="KW-0862">Zinc</keyword>
<evidence type="ECO:0000259" key="10">
    <source>
        <dbReference type="PROSITE" id="PS51837"/>
    </source>
</evidence>
<reference evidence="11 12" key="1">
    <citation type="journal article" date="2018" name="Gigascience">
        <title>Genomes of trombidid mites reveal novel predicted allergens and laterally-transferred genes associated with secondary metabolism.</title>
        <authorList>
            <person name="Dong X."/>
            <person name="Chaisiri K."/>
            <person name="Xia D."/>
            <person name="Armstrong S.D."/>
            <person name="Fang Y."/>
            <person name="Donnelly M.J."/>
            <person name="Kadowaki T."/>
            <person name="McGarry J.W."/>
            <person name="Darby A.C."/>
            <person name="Makepeace B.L."/>
        </authorList>
    </citation>
    <scope>NUCLEOTIDE SEQUENCE [LARGE SCALE GENOMIC DNA]</scope>
    <source>
        <strain evidence="11">UoL-WK</strain>
    </source>
</reference>